<dbReference type="Proteomes" id="UP000028252">
    <property type="component" value="Unassembled WGS sequence"/>
</dbReference>
<evidence type="ECO:0000313" key="1">
    <source>
        <dbReference type="EMBL" id="KEA63096.1"/>
    </source>
</evidence>
<protein>
    <submittedName>
        <fullName evidence="1">Uncharacterized protein</fullName>
    </submittedName>
</protein>
<evidence type="ECO:0000313" key="2">
    <source>
        <dbReference type="Proteomes" id="UP000028252"/>
    </source>
</evidence>
<sequence length="89" mass="9624">MLLGILFTGFDCGPLSSQRHLIGGIRNVLLGGGVAPQLPGDRIVLIQPKLDIALDFKSVSAVYDSIHHSTSVRRLTIEINFHCANTLSK</sequence>
<name>A0A081FX41_9GAMM</name>
<dbReference type="EMBL" id="JMQN01000040">
    <property type="protein sequence ID" value="KEA63096.1"/>
    <property type="molecule type" value="Genomic_DNA"/>
</dbReference>
<dbReference type="PATRIC" id="fig|1232683.4.peg.2572"/>
<dbReference type="AlphaFoldDB" id="A0A081FX41"/>
<gene>
    <name evidence="1" type="ORF">ADIMK_2620</name>
</gene>
<keyword evidence="2" id="KW-1185">Reference proteome</keyword>
<accession>A0A081FX41</accession>
<organism evidence="1 2">
    <name type="scientific">Marinobacterium lacunae</name>
    <dbReference type="NCBI Taxonomy" id="1232683"/>
    <lineage>
        <taxon>Bacteria</taxon>
        <taxon>Pseudomonadati</taxon>
        <taxon>Pseudomonadota</taxon>
        <taxon>Gammaproteobacteria</taxon>
        <taxon>Oceanospirillales</taxon>
        <taxon>Oceanospirillaceae</taxon>
        <taxon>Marinobacterium</taxon>
    </lineage>
</organism>
<reference evidence="1 2" key="1">
    <citation type="submission" date="2014-04" db="EMBL/GenBank/DDBJ databases">
        <title>Marinobacterium kochiensis sp. nov., isolated from sediment sample collected from Kochi backwaters in Kerala, India.</title>
        <authorList>
            <person name="Singh A."/>
            <person name="Pinnaka A.K."/>
        </authorList>
    </citation>
    <scope>NUCLEOTIDE SEQUENCE [LARGE SCALE GENOMIC DNA]</scope>
    <source>
        <strain evidence="1 2">AK27</strain>
    </source>
</reference>
<comment type="caution">
    <text evidence="1">The sequence shown here is derived from an EMBL/GenBank/DDBJ whole genome shotgun (WGS) entry which is preliminary data.</text>
</comment>
<proteinExistence type="predicted"/>
<dbReference type="RefSeq" id="WP_036188942.1">
    <property type="nucleotide sequence ID" value="NZ_JMQN01000040.1"/>
</dbReference>